<feature type="compositionally biased region" description="Low complexity" evidence="1">
    <location>
        <begin position="75"/>
        <end position="95"/>
    </location>
</feature>
<protein>
    <submittedName>
        <fullName evidence="2">Uncharacterized protein</fullName>
    </submittedName>
</protein>
<feature type="compositionally biased region" description="Low complexity" evidence="1">
    <location>
        <begin position="257"/>
        <end position="266"/>
    </location>
</feature>
<evidence type="ECO:0000256" key="1">
    <source>
        <dbReference type="SAM" id="MobiDB-lite"/>
    </source>
</evidence>
<proteinExistence type="predicted"/>
<feature type="compositionally biased region" description="Basic residues" evidence="1">
    <location>
        <begin position="1"/>
        <end position="12"/>
    </location>
</feature>
<feature type="compositionally biased region" description="Low complexity" evidence="1">
    <location>
        <begin position="295"/>
        <end position="312"/>
    </location>
</feature>
<name>A0A843XN57_COLES</name>
<dbReference type="Proteomes" id="UP000652761">
    <property type="component" value="Unassembled WGS sequence"/>
</dbReference>
<organism evidence="2 3">
    <name type="scientific">Colocasia esculenta</name>
    <name type="common">Wild taro</name>
    <name type="synonym">Arum esculentum</name>
    <dbReference type="NCBI Taxonomy" id="4460"/>
    <lineage>
        <taxon>Eukaryota</taxon>
        <taxon>Viridiplantae</taxon>
        <taxon>Streptophyta</taxon>
        <taxon>Embryophyta</taxon>
        <taxon>Tracheophyta</taxon>
        <taxon>Spermatophyta</taxon>
        <taxon>Magnoliopsida</taxon>
        <taxon>Liliopsida</taxon>
        <taxon>Araceae</taxon>
        <taxon>Aroideae</taxon>
        <taxon>Colocasieae</taxon>
        <taxon>Colocasia</taxon>
    </lineage>
</organism>
<sequence>MAHKQAPRRGARSRATARPIPADNDPPTERRTKRRHDPAEQPGPSSVSPSSAKRGRASSSGRGRGSAYPRRKILVSSPEVSEQSSSSSSESSQPSKATPTKPLSAGKTILKSRAVDLEDSDLNAAFPEVINFFKFQSWQSFISEFRIIYPRLVQEFYMHLECTDDGYKSKVKGIEIDMPIDLATTIFKIPDEGADYHNFEFNLHEAYTILTGLQADESDLKQTHNEKSQKIPKSNIYCFKHVQKFMGFRIVGDQEDQPPVQEDQPPINEDQPPANEDQPQVNEDQPHITDEVDVPLNAPLSPQLQPSSSLNPEIEISSFSPQPHVQASTSFGGPSVPPELYTFLNDKFDALNTSIQTMTENFELRVQRLENTMSAKFIEQKAASDHAVQRFNRLIGTLGDASIELKEHQETLETVLRGILANSQADVFNTKETLNQISKTRLSFAHLVDDLESMKNLSAHIDEEISDLKNEFKGQTFIARVVSTYLTLVSTQCSKP</sequence>
<dbReference type="EMBL" id="NMUH01009969">
    <property type="protein sequence ID" value="MQM20591.1"/>
    <property type="molecule type" value="Genomic_DNA"/>
</dbReference>
<feature type="region of interest" description="Disordered" evidence="1">
    <location>
        <begin position="255"/>
        <end position="316"/>
    </location>
</feature>
<keyword evidence="3" id="KW-1185">Reference proteome</keyword>
<accession>A0A843XN57</accession>
<evidence type="ECO:0000313" key="3">
    <source>
        <dbReference type="Proteomes" id="UP000652761"/>
    </source>
</evidence>
<dbReference type="AlphaFoldDB" id="A0A843XN57"/>
<comment type="caution">
    <text evidence="2">The sequence shown here is derived from an EMBL/GenBank/DDBJ whole genome shotgun (WGS) entry which is preliminary data.</text>
</comment>
<gene>
    <name evidence="2" type="ORF">Taro_053615</name>
</gene>
<evidence type="ECO:0000313" key="2">
    <source>
        <dbReference type="EMBL" id="MQM20591.1"/>
    </source>
</evidence>
<feature type="compositionally biased region" description="Low complexity" evidence="1">
    <location>
        <begin position="48"/>
        <end position="68"/>
    </location>
</feature>
<feature type="region of interest" description="Disordered" evidence="1">
    <location>
        <begin position="1"/>
        <end position="105"/>
    </location>
</feature>
<reference evidence="2" key="1">
    <citation type="submission" date="2017-07" db="EMBL/GenBank/DDBJ databases">
        <title>Taro Niue Genome Assembly and Annotation.</title>
        <authorList>
            <person name="Atibalentja N."/>
            <person name="Keating K."/>
            <person name="Fields C.J."/>
        </authorList>
    </citation>
    <scope>NUCLEOTIDE SEQUENCE</scope>
    <source>
        <strain evidence="2">Niue_2</strain>
        <tissue evidence="2">Leaf</tissue>
    </source>
</reference>